<dbReference type="Proteomes" id="UP001175226">
    <property type="component" value="Unassembled WGS sequence"/>
</dbReference>
<evidence type="ECO:0000313" key="1">
    <source>
        <dbReference type="EMBL" id="KAK0430572.1"/>
    </source>
</evidence>
<dbReference type="AlphaFoldDB" id="A0AA39IVZ5"/>
<organism evidence="1 2">
    <name type="scientific">Armillaria borealis</name>
    <dbReference type="NCBI Taxonomy" id="47425"/>
    <lineage>
        <taxon>Eukaryota</taxon>
        <taxon>Fungi</taxon>
        <taxon>Dikarya</taxon>
        <taxon>Basidiomycota</taxon>
        <taxon>Agaricomycotina</taxon>
        <taxon>Agaricomycetes</taxon>
        <taxon>Agaricomycetidae</taxon>
        <taxon>Agaricales</taxon>
        <taxon>Marasmiineae</taxon>
        <taxon>Physalacriaceae</taxon>
        <taxon>Armillaria</taxon>
    </lineage>
</organism>
<protein>
    <submittedName>
        <fullName evidence="1">Uncharacterized protein</fullName>
    </submittedName>
</protein>
<name>A0AA39IVZ5_9AGAR</name>
<dbReference type="PANTHER" id="PTHR35043:SF7">
    <property type="entry name" value="TRANSCRIPTION FACTOR DOMAIN-CONTAINING PROTEIN"/>
    <property type="match status" value="1"/>
</dbReference>
<reference evidence="1" key="1">
    <citation type="submission" date="2023-06" db="EMBL/GenBank/DDBJ databases">
        <authorList>
            <consortium name="Lawrence Berkeley National Laboratory"/>
            <person name="Ahrendt S."/>
            <person name="Sahu N."/>
            <person name="Indic B."/>
            <person name="Wong-Bajracharya J."/>
            <person name="Merenyi Z."/>
            <person name="Ke H.-M."/>
            <person name="Monk M."/>
            <person name="Kocsube S."/>
            <person name="Drula E."/>
            <person name="Lipzen A."/>
            <person name="Balint B."/>
            <person name="Henrissat B."/>
            <person name="Andreopoulos B."/>
            <person name="Martin F.M."/>
            <person name="Harder C.B."/>
            <person name="Rigling D."/>
            <person name="Ford K.L."/>
            <person name="Foster G.D."/>
            <person name="Pangilinan J."/>
            <person name="Papanicolaou A."/>
            <person name="Barry K."/>
            <person name="LaButti K."/>
            <person name="Viragh M."/>
            <person name="Koriabine M."/>
            <person name="Yan M."/>
            <person name="Riley R."/>
            <person name="Champramary S."/>
            <person name="Plett K.L."/>
            <person name="Tsai I.J."/>
            <person name="Slot J."/>
            <person name="Sipos G."/>
            <person name="Plett J."/>
            <person name="Nagy L.G."/>
            <person name="Grigoriev I.V."/>
        </authorList>
    </citation>
    <scope>NUCLEOTIDE SEQUENCE</scope>
    <source>
        <strain evidence="1">FPL87.14</strain>
    </source>
</reference>
<dbReference type="EMBL" id="JAUEPT010000142">
    <property type="protein sequence ID" value="KAK0430572.1"/>
    <property type="molecule type" value="Genomic_DNA"/>
</dbReference>
<comment type="caution">
    <text evidence="1">The sequence shown here is derived from an EMBL/GenBank/DDBJ whole genome shotgun (WGS) entry which is preliminary data.</text>
</comment>
<proteinExistence type="predicted"/>
<keyword evidence="2" id="KW-1185">Reference proteome</keyword>
<sequence length="119" mass="13300">MNKGWLAGALERAKLMTISVLAPEVIVGWAADQLRVVREVRRLGKERNDLYPSKLTMAHGLFVRMGGFYDSNTEEILTLDSLEQNPKLVKELEKIDELSIQDKSEGGTLSKTLSIVQIS</sequence>
<gene>
    <name evidence="1" type="ORF">EV421DRAFT_1857747</name>
</gene>
<dbReference type="PANTHER" id="PTHR35043">
    <property type="entry name" value="TRANSCRIPTION FACTOR DOMAIN-CONTAINING PROTEIN"/>
    <property type="match status" value="1"/>
</dbReference>
<accession>A0AA39IVZ5</accession>
<evidence type="ECO:0000313" key="2">
    <source>
        <dbReference type="Proteomes" id="UP001175226"/>
    </source>
</evidence>